<dbReference type="SUPFAM" id="SSF53335">
    <property type="entry name" value="S-adenosyl-L-methionine-dependent methyltransferases"/>
    <property type="match status" value="1"/>
</dbReference>
<evidence type="ECO:0008006" key="3">
    <source>
        <dbReference type="Google" id="ProtNLM"/>
    </source>
</evidence>
<dbReference type="RefSeq" id="WP_102352799.1">
    <property type="nucleotide sequence ID" value="NZ_CP094659.1"/>
</dbReference>
<dbReference type="AlphaFoldDB" id="A0A2N7IJK9"/>
<dbReference type="Gene3D" id="3.40.50.150">
    <property type="entry name" value="Vaccinia Virus protein VP39"/>
    <property type="match status" value="1"/>
</dbReference>
<gene>
    <name evidence="1" type="ORF">BCT74_18625</name>
</gene>
<name>A0A2N7IJK9_9VIBR</name>
<accession>A0A2N7IJK9</accession>
<dbReference type="CDD" id="cd02440">
    <property type="entry name" value="AdoMet_MTases"/>
    <property type="match status" value="1"/>
</dbReference>
<reference evidence="2" key="1">
    <citation type="submission" date="2016-07" db="EMBL/GenBank/DDBJ databases">
        <title>Nontailed viruses are major unrecognized killers of bacteria in the ocean.</title>
        <authorList>
            <person name="Kauffman K."/>
            <person name="Hussain F."/>
            <person name="Yang J."/>
            <person name="Arevalo P."/>
            <person name="Brown J."/>
            <person name="Cutler M."/>
            <person name="Kelly L."/>
            <person name="Polz M.F."/>
        </authorList>
    </citation>
    <scope>NUCLEOTIDE SEQUENCE [LARGE SCALE GENOMIC DNA]</scope>
    <source>
        <strain evidence="2">10N.261.51.B8</strain>
    </source>
</reference>
<evidence type="ECO:0000313" key="2">
    <source>
        <dbReference type="Proteomes" id="UP000235746"/>
    </source>
</evidence>
<comment type="caution">
    <text evidence="1">The sequence shown here is derived from an EMBL/GenBank/DDBJ whole genome shotgun (WGS) entry which is preliminary data.</text>
</comment>
<dbReference type="EMBL" id="MCYL01000010">
    <property type="protein sequence ID" value="PML57915.1"/>
    <property type="molecule type" value="Genomic_DNA"/>
</dbReference>
<dbReference type="Pfam" id="PF13489">
    <property type="entry name" value="Methyltransf_23"/>
    <property type="match status" value="1"/>
</dbReference>
<protein>
    <recommendedName>
        <fullName evidence="3">SAM-dependent methyltransferase</fullName>
    </recommendedName>
</protein>
<sequence>MSVNTSYYNENAVQLAKQYDSLEFENVHRAWRMYWPYGDASVLDIGAGSGRDSRWFVEQGCSVVAVEPASELCQLGKLNSSTQVQWLDDALPVLSKVRELCSHYDLILLSAVWMHLNSAVQKESIAVLSELLSENGKLVITLRHGGFNDGRSAYSVSVEQLERLSEAVGLTVCHVAEDTDSLKRKEISWQTVVLEHARSNKSKGR</sequence>
<dbReference type="InterPro" id="IPR029063">
    <property type="entry name" value="SAM-dependent_MTases_sf"/>
</dbReference>
<organism evidence="1 2">
    <name type="scientific">Vibrio lentus</name>
    <dbReference type="NCBI Taxonomy" id="136468"/>
    <lineage>
        <taxon>Bacteria</taxon>
        <taxon>Pseudomonadati</taxon>
        <taxon>Pseudomonadota</taxon>
        <taxon>Gammaproteobacteria</taxon>
        <taxon>Vibrionales</taxon>
        <taxon>Vibrionaceae</taxon>
        <taxon>Vibrio</taxon>
    </lineage>
</organism>
<proteinExistence type="predicted"/>
<dbReference type="Proteomes" id="UP000235746">
    <property type="component" value="Unassembled WGS sequence"/>
</dbReference>
<evidence type="ECO:0000313" key="1">
    <source>
        <dbReference type="EMBL" id="PML57915.1"/>
    </source>
</evidence>